<evidence type="ECO:0000313" key="2">
    <source>
        <dbReference type="Proteomes" id="UP000275267"/>
    </source>
</evidence>
<organism evidence="1 2">
    <name type="scientific">Panicum miliaceum</name>
    <name type="common">Proso millet</name>
    <name type="synonym">Broomcorn millet</name>
    <dbReference type="NCBI Taxonomy" id="4540"/>
    <lineage>
        <taxon>Eukaryota</taxon>
        <taxon>Viridiplantae</taxon>
        <taxon>Streptophyta</taxon>
        <taxon>Embryophyta</taxon>
        <taxon>Tracheophyta</taxon>
        <taxon>Spermatophyta</taxon>
        <taxon>Magnoliopsida</taxon>
        <taxon>Liliopsida</taxon>
        <taxon>Poales</taxon>
        <taxon>Poaceae</taxon>
        <taxon>PACMAD clade</taxon>
        <taxon>Panicoideae</taxon>
        <taxon>Panicodae</taxon>
        <taxon>Paniceae</taxon>
        <taxon>Panicinae</taxon>
        <taxon>Panicum</taxon>
        <taxon>Panicum sect. Panicum</taxon>
    </lineage>
</organism>
<reference evidence="2" key="1">
    <citation type="journal article" date="2019" name="Nat. Commun.">
        <title>The genome of broomcorn millet.</title>
        <authorList>
            <person name="Zou C."/>
            <person name="Miki D."/>
            <person name="Li D."/>
            <person name="Tang Q."/>
            <person name="Xiao L."/>
            <person name="Rajput S."/>
            <person name="Deng P."/>
            <person name="Jia W."/>
            <person name="Huang R."/>
            <person name="Zhang M."/>
            <person name="Sun Y."/>
            <person name="Hu J."/>
            <person name="Fu X."/>
            <person name="Schnable P.S."/>
            <person name="Li F."/>
            <person name="Zhang H."/>
            <person name="Feng B."/>
            <person name="Zhu X."/>
            <person name="Liu R."/>
            <person name="Schnable J.C."/>
            <person name="Zhu J.-K."/>
            <person name="Zhang H."/>
        </authorList>
    </citation>
    <scope>NUCLEOTIDE SEQUENCE [LARGE SCALE GENOMIC DNA]</scope>
</reference>
<gene>
    <name evidence="1" type="ORF">C2845_PM03G19310</name>
</gene>
<proteinExistence type="predicted"/>
<dbReference type="PANTHER" id="PTHR32133">
    <property type="entry name" value="OS07G0120400 PROTEIN"/>
    <property type="match status" value="1"/>
</dbReference>
<accession>A0A3L6T7I3</accession>
<comment type="caution">
    <text evidence="1">The sequence shown here is derived from an EMBL/GenBank/DDBJ whole genome shotgun (WGS) entry which is preliminary data.</text>
</comment>
<protein>
    <recommendedName>
        <fullName evidence="3">F-box domain-containing protein</fullName>
    </recommendedName>
</protein>
<name>A0A3L6T7I3_PANMI</name>
<dbReference type="Proteomes" id="UP000275267">
    <property type="component" value="Unassembled WGS sequence"/>
</dbReference>
<sequence length="228" mass="25012">MSPPRLPPELADDAVAEILLRLPPDDPAHLVRAALVRRPWRRVLADPAFRRRYRAFHRAPPLLGFLSNVYEDSISIFVSTTSFHPRGAHGFPGGIAVDCRHGRALLLDYTSLLREGRVGVNILMSAAAPASLYGAVRSPRCYSAPRMAAPTSTAMGIVFVGSDSHHHFGTVTKACVYASHTGAWSAPATISLGRDDIIRRRRSLLIGEALYFFREQGILRFDTSPLGD</sequence>
<dbReference type="SUPFAM" id="SSF81383">
    <property type="entry name" value="F-box domain"/>
    <property type="match status" value="1"/>
</dbReference>
<dbReference type="EMBL" id="PQIB02000002">
    <property type="protein sequence ID" value="RLN33313.1"/>
    <property type="molecule type" value="Genomic_DNA"/>
</dbReference>
<dbReference type="AlphaFoldDB" id="A0A3L6T7I3"/>
<keyword evidence="2" id="KW-1185">Reference proteome</keyword>
<evidence type="ECO:0008006" key="3">
    <source>
        <dbReference type="Google" id="ProtNLM"/>
    </source>
</evidence>
<evidence type="ECO:0000313" key="1">
    <source>
        <dbReference type="EMBL" id="RLN33313.1"/>
    </source>
</evidence>
<dbReference type="InterPro" id="IPR036047">
    <property type="entry name" value="F-box-like_dom_sf"/>
</dbReference>